<dbReference type="AlphaFoldDB" id="A0A915AS31"/>
<reference evidence="7 8" key="1">
    <citation type="submission" date="2022-11" db="UniProtKB">
        <authorList>
            <consortium name="WormBaseParasite"/>
        </authorList>
    </citation>
    <scope>IDENTIFICATION</scope>
</reference>
<keyword evidence="2" id="KW-0808">Transferase</keyword>
<evidence type="ECO:0000313" key="6">
    <source>
        <dbReference type="Proteomes" id="UP000887569"/>
    </source>
</evidence>
<dbReference type="PANTHER" id="PTHR22589">
    <property type="entry name" value="CARNITINE O-ACYLTRANSFERASE"/>
    <property type="match status" value="1"/>
</dbReference>
<dbReference type="WBParaSite" id="PgR013_g009_t03">
    <property type="protein sequence ID" value="PgR013_g009_t03"/>
    <property type="gene ID" value="PgR013_g009"/>
</dbReference>
<comment type="similarity">
    <text evidence="1">Belongs to the carnitine/choline acetyltransferase family.</text>
</comment>
<dbReference type="GO" id="GO:0008458">
    <property type="term" value="F:carnitine O-octanoyltransferase activity"/>
    <property type="evidence" value="ECO:0007669"/>
    <property type="project" value="TreeGrafter"/>
</dbReference>
<evidence type="ECO:0000259" key="5">
    <source>
        <dbReference type="Pfam" id="PF00755"/>
    </source>
</evidence>
<dbReference type="SUPFAM" id="SSF52777">
    <property type="entry name" value="CoA-dependent acyltransferases"/>
    <property type="match status" value="2"/>
</dbReference>
<dbReference type="InterPro" id="IPR042231">
    <property type="entry name" value="Cho/carn_acyl_trans_2"/>
</dbReference>
<dbReference type="InterPro" id="IPR039551">
    <property type="entry name" value="Cho/carn_acyl_trans"/>
</dbReference>
<protein>
    <submittedName>
        <fullName evidence="7 8">Choline/carnitine acyltransferase domain-containing protein</fullName>
    </submittedName>
</protein>
<dbReference type="Gene3D" id="3.30.559.70">
    <property type="entry name" value="Choline/Carnitine o-acyltransferase, domain 2"/>
    <property type="match status" value="1"/>
</dbReference>
<name>A0A915AS31_PARUN</name>
<dbReference type="Gene3D" id="3.30.559.10">
    <property type="entry name" value="Chloramphenicol acetyltransferase-like domain"/>
    <property type="match status" value="1"/>
</dbReference>
<proteinExistence type="inferred from homology"/>
<dbReference type="WBParaSite" id="PgR013_g009_t04">
    <property type="protein sequence ID" value="PgR013_g009_t04"/>
    <property type="gene ID" value="PgR013_g009"/>
</dbReference>
<evidence type="ECO:0000256" key="2">
    <source>
        <dbReference type="ARBA" id="ARBA00022679"/>
    </source>
</evidence>
<feature type="domain" description="Choline/carnitine acyltransferase" evidence="5">
    <location>
        <begin position="13"/>
        <end position="580"/>
    </location>
</feature>
<dbReference type="WBParaSite" id="PgR013_g009_t01">
    <property type="protein sequence ID" value="PgR013_g009_t01"/>
    <property type="gene ID" value="PgR013_g009"/>
</dbReference>
<dbReference type="Pfam" id="PF00755">
    <property type="entry name" value="Carn_acyltransf"/>
    <property type="match status" value="1"/>
</dbReference>
<dbReference type="Proteomes" id="UP000887569">
    <property type="component" value="Unplaced"/>
</dbReference>
<evidence type="ECO:0000313" key="7">
    <source>
        <dbReference type="WBParaSite" id="PgR013_g009_t01"/>
    </source>
</evidence>
<evidence type="ECO:0000313" key="8">
    <source>
        <dbReference type="WBParaSite" id="PgR013_g009_t03"/>
    </source>
</evidence>
<sequence>MATFSLQYSLPSLPVPNLDMVLEKYLQSAEVFLTDEQKERTKQIVEEYRQSVLCEQVDNALRNRAATSRNWLEEWWYDAYNEIRSPLLPFVSLTSVNQRFPQAEGTQLCRAADFLHYTTKYWLSIRREEIAITKSRGIVWDMYQYYAMFNAARIPARQKDVIQRFFCTEREGQCPSEVAVLCRGNVWIIETMQNNEVLPPDVFLHQLKYIYEHSEVVRHSILSLTTLQRDQWADARIHLQSLSESNASNIARIERTIFAISLTDETFSHSDDVIKYGLTGDARAQWVDKSMNFFFHKDGRVGTQAEHSNVDAIVILDASDLSSKLSRKDIWRPQEMEHPKPIKIDFTMDASLESAVETGEKVFKEIGSTLIGKTLNFELFGNERFKFSKVYGDTIVQMALQLAFYRTHKKLAPAYETASTRRFFHGRTETVRSCTASLAKLVRLIIDDSAENAILQATFVEAYETHNQLMAEAMEGRGCDRYLYGVSKIIDQFNKERLSKIPRPEIFTDPAWKLCGGDGNFALSTSFVGYDVDGSYGYVAPMCEDGYGVFYKIGPDRIIMALSAFTTSKLTNLERMIANVHWSLEYLSQFFPITSRM</sequence>
<accession>A0A915AS31</accession>
<dbReference type="InterPro" id="IPR023213">
    <property type="entry name" value="CAT-like_dom_sf"/>
</dbReference>
<keyword evidence="3" id="KW-0012">Acyltransferase</keyword>
<evidence type="ECO:0000256" key="3">
    <source>
        <dbReference type="ARBA" id="ARBA00023315"/>
    </source>
</evidence>
<feature type="active site" description="Proton acceptor" evidence="4">
    <location>
        <position position="307"/>
    </location>
</feature>
<evidence type="ECO:0000256" key="4">
    <source>
        <dbReference type="PIRSR" id="PIRSR600542-1"/>
    </source>
</evidence>
<dbReference type="PANTHER" id="PTHR22589:SF67">
    <property type="entry name" value="PEROXISOMAL CARNITINE O-OCTANOYLTRANSFERASE"/>
    <property type="match status" value="1"/>
</dbReference>
<dbReference type="GO" id="GO:0005777">
    <property type="term" value="C:peroxisome"/>
    <property type="evidence" value="ECO:0007669"/>
    <property type="project" value="TreeGrafter"/>
</dbReference>
<organism evidence="6 7">
    <name type="scientific">Parascaris univalens</name>
    <name type="common">Nematode worm</name>
    <dbReference type="NCBI Taxonomy" id="6257"/>
    <lineage>
        <taxon>Eukaryota</taxon>
        <taxon>Metazoa</taxon>
        <taxon>Ecdysozoa</taxon>
        <taxon>Nematoda</taxon>
        <taxon>Chromadorea</taxon>
        <taxon>Rhabditida</taxon>
        <taxon>Spirurina</taxon>
        <taxon>Ascaridomorpha</taxon>
        <taxon>Ascaridoidea</taxon>
        <taxon>Ascarididae</taxon>
        <taxon>Parascaris</taxon>
    </lineage>
</organism>
<evidence type="ECO:0000256" key="1">
    <source>
        <dbReference type="ARBA" id="ARBA00005232"/>
    </source>
</evidence>
<dbReference type="InterPro" id="IPR000542">
    <property type="entry name" value="Carn_acyl_trans"/>
</dbReference>
<keyword evidence="6" id="KW-1185">Reference proteome</keyword>